<keyword evidence="2" id="KW-1185">Reference proteome</keyword>
<dbReference type="AlphaFoldDB" id="A0A8J7YDT7"/>
<organism evidence="1 2">
    <name type="scientific">Haloarcula salinisoli</name>
    <dbReference type="NCBI Taxonomy" id="2487746"/>
    <lineage>
        <taxon>Archaea</taxon>
        <taxon>Methanobacteriati</taxon>
        <taxon>Methanobacteriota</taxon>
        <taxon>Stenosarchaea group</taxon>
        <taxon>Halobacteria</taxon>
        <taxon>Halobacteriales</taxon>
        <taxon>Haloarculaceae</taxon>
        <taxon>Haloarcula</taxon>
    </lineage>
</organism>
<accession>A0A8J7YDT7</accession>
<protein>
    <submittedName>
        <fullName evidence="1">Uncharacterized protein</fullName>
    </submittedName>
</protein>
<dbReference type="Proteomes" id="UP000783863">
    <property type="component" value="Unassembled WGS sequence"/>
</dbReference>
<dbReference type="EMBL" id="RKLQ01000001">
    <property type="protein sequence ID" value="MBX0303662.1"/>
    <property type="molecule type" value="Genomic_DNA"/>
</dbReference>
<dbReference type="RefSeq" id="WP_220598651.1">
    <property type="nucleotide sequence ID" value="NZ_RKLS01000001.1"/>
</dbReference>
<sequence length="130" mass="13695">MLVTILGTFALVPAVFDPFEPAVSPDEQSMADRLAENIVTNHTYAGEERILDRTKLEASLQNDFGTLRANAGIPDGERVNVTVQTGSGVQVTTGGDTFAGTGGTATSVRTVATREPACAVGCRIIVRVWS</sequence>
<dbReference type="Pfam" id="PF23958">
    <property type="entry name" value="DUF7287"/>
    <property type="match status" value="1"/>
</dbReference>
<gene>
    <name evidence="1" type="ORF">EGD98_08245</name>
</gene>
<evidence type="ECO:0000313" key="2">
    <source>
        <dbReference type="Proteomes" id="UP000783863"/>
    </source>
</evidence>
<reference evidence="1" key="1">
    <citation type="submission" date="2021-06" db="EMBL/GenBank/DDBJ databases">
        <title>Halomicroarcula sp. F24A a new haloarchaeum isolated from saline soil.</title>
        <authorList>
            <person name="Duran-Viseras A."/>
            <person name="Sanchez-Porro C."/>
            <person name="Ventosa A."/>
        </authorList>
    </citation>
    <scope>NUCLEOTIDE SEQUENCE</scope>
    <source>
        <strain evidence="1">F24A</strain>
    </source>
</reference>
<name>A0A8J7YDT7_9EURY</name>
<comment type="caution">
    <text evidence="1">The sequence shown here is derived from an EMBL/GenBank/DDBJ whole genome shotgun (WGS) entry which is preliminary data.</text>
</comment>
<dbReference type="InterPro" id="IPR056613">
    <property type="entry name" value="DUF7287"/>
</dbReference>
<evidence type="ECO:0000313" key="1">
    <source>
        <dbReference type="EMBL" id="MBX0303662.1"/>
    </source>
</evidence>
<proteinExistence type="predicted"/>